<dbReference type="InterPro" id="IPR032466">
    <property type="entry name" value="Metal_Hydrolase"/>
</dbReference>
<gene>
    <name evidence="2" type="ORF">AGR3A_Lc10115</name>
</gene>
<dbReference type="SUPFAM" id="SSF51556">
    <property type="entry name" value="Metallo-dependent hydrolases"/>
    <property type="match status" value="1"/>
</dbReference>
<dbReference type="AlphaFoldDB" id="A0A1S7QVA7"/>
<dbReference type="Gene3D" id="3.20.20.140">
    <property type="entry name" value="Metal-dependent hydrolases"/>
    <property type="match status" value="1"/>
</dbReference>
<feature type="domain" description="Amidohydrolase-related" evidence="1">
    <location>
        <begin position="22"/>
        <end position="286"/>
    </location>
</feature>
<keyword evidence="3" id="KW-1185">Reference proteome</keyword>
<evidence type="ECO:0000259" key="1">
    <source>
        <dbReference type="Pfam" id="PF04909"/>
    </source>
</evidence>
<sequence>MSELERQLTGEAPKPAFPKGAVDTQMHLYLPGYPALPGGPGLPPGSLPGPADYRKLMQWLGIDRVIITQGNAHQRDNANTLACVAEIGEAARAVVIIDASTTEKDMEILTAAGTVGARIMDLPGGAVNLSELEVVDERAHAADWMVAVQFDGNTLLDHLSRLQKIRSRWVFDHHGKFFKGIKTDGPEMAALLKLIDRGNLWFKFAGVYESSRESWPYEDVAAFSRVIAAHAPERIVWGTNWPHNSIRETSAYPDDARLAELVLGWLPDDAARQRALVDNPEALFKLPPFAAA</sequence>
<protein>
    <submittedName>
        <fullName evidence="2">Putative amidohydrolase</fullName>
    </submittedName>
</protein>
<keyword evidence="2" id="KW-0378">Hydrolase</keyword>
<accession>A0A1S7QVA7</accession>
<dbReference type="RefSeq" id="WP_046800402.1">
    <property type="nucleotide sequence ID" value="NZ_LT009724.1"/>
</dbReference>
<dbReference type="Pfam" id="PF04909">
    <property type="entry name" value="Amidohydro_2"/>
    <property type="match status" value="1"/>
</dbReference>
<evidence type="ECO:0000313" key="3">
    <source>
        <dbReference type="Proteomes" id="UP000191988"/>
    </source>
</evidence>
<dbReference type="InterPro" id="IPR052358">
    <property type="entry name" value="Aro_Compnd_Degr_Hydrolases"/>
</dbReference>
<dbReference type="EMBL" id="FBWK01000045">
    <property type="protein sequence ID" value="CUX42577.1"/>
    <property type="molecule type" value="Genomic_DNA"/>
</dbReference>
<dbReference type="InterPro" id="IPR047874">
    <property type="entry name" value="GLI/LigI"/>
</dbReference>
<proteinExistence type="predicted"/>
<dbReference type="GO" id="GO:0016787">
    <property type="term" value="F:hydrolase activity"/>
    <property type="evidence" value="ECO:0007669"/>
    <property type="project" value="UniProtKB-KW"/>
</dbReference>
<evidence type="ECO:0000313" key="2">
    <source>
        <dbReference type="EMBL" id="CUX42577.1"/>
    </source>
</evidence>
<dbReference type="InterPro" id="IPR006680">
    <property type="entry name" value="Amidohydro-rel"/>
</dbReference>
<name>A0A1S7QVA7_9HYPH</name>
<dbReference type="PANTHER" id="PTHR35563:SF2">
    <property type="entry name" value="BARREL METAL-DEPENDENT HYDROLASE, PUTATIVE (AFU_ORTHOLOGUE AFUA_1G16240)-RELATED"/>
    <property type="match status" value="1"/>
</dbReference>
<organism evidence="2 3">
    <name type="scientific">Agrobacterium tomkonis CFBP 6623</name>
    <dbReference type="NCBI Taxonomy" id="1183432"/>
    <lineage>
        <taxon>Bacteria</taxon>
        <taxon>Pseudomonadati</taxon>
        <taxon>Pseudomonadota</taxon>
        <taxon>Alphaproteobacteria</taxon>
        <taxon>Hyphomicrobiales</taxon>
        <taxon>Rhizobiaceae</taxon>
        <taxon>Rhizobium/Agrobacterium group</taxon>
        <taxon>Agrobacterium</taxon>
        <taxon>Agrobacterium tumefaciens complex</taxon>
    </lineage>
</organism>
<dbReference type="Proteomes" id="UP000191988">
    <property type="component" value="Unassembled WGS sequence"/>
</dbReference>
<dbReference type="PANTHER" id="PTHR35563">
    <property type="entry name" value="BARREL METAL-DEPENDENT HYDROLASE, PUTATIVE (AFU_ORTHOLOGUE AFUA_1G16240)-RELATED"/>
    <property type="match status" value="1"/>
</dbReference>
<dbReference type="STRING" id="1183432.AGR3A_Lc10115"/>
<dbReference type="CDD" id="cd01311">
    <property type="entry name" value="PDC_hydrolase"/>
    <property type="match status" value="1"/>
</dbReference>
<reference evidence="3" key="1">
    <citation type="submission" date="2016-01" db="EMBL/GenBank/DDBJ databases">
        <authorList>
            <person name="Regsiter A."/>
            <person name="william w."/>
        </authorList>
    </citation>
    <scope>NUCLEOTIDE SEQUENCE [LARGE SCALE GENOMIC DNA]</scope>
    <source>
        <strain evidence="3">CFBP 6623</strain>
    </source>
</reference>